<protein>
    <submittedName>
        <fullName evidence="1">Uncharacterized protein</fullName>
    </submittedName>
</protein>
<evidence type="ECO:0000313" key="2">
    <source>
        <dbReference type="Proteomes" id="UP000306918"/>
    </source>
</evidence>
<dbReference type="OrthoDB" id="9182282at2"/>
<dbReference type="RefSeq" id="WP_136578369.1">
    <property type="nucleotide sequence ID" value="NZ_STFF01000004.1"/>
</dbReference>
<dbReference type="EMBL" id="STFF01000004">
    <property type="protein sequence ID" value="THU38413.1"/>
    <property type="molecule type" value="Genomic_DNA"/>
</dbReference>
<accession>A0A4S8HSF9</accession>
<comment type="caution">
    <text evidence="1">The sequence shown here is derived from an EMBL/GenBank/DDBJ whole genome shotgun (WGS) entry which is preliminary data.</text>
</comment>
<keyword evidence="2" id="KW-1185">Reference proteome</keyword>
<name>A0A4S8HSF9_9BACT</name>
<gene>
    <name evidence="1" type="ORF">FAM09_17235</name>
</gene>
<evidence type="ECO:0000313" key="1">
    <source>
        <dbReference type="EMBL" id="THU38413.1"/>
    </source>
</evidence>
<organism evidence="1 2">
    <name type="scientific">Niastella caeni</name>
    <dbReference type="NCBI Taxonomy" id="2569763"/>
    <lineage>
        <taxon>Bacteria</taxon>
        <taxon>Pseudomonadati</taxon>
        <taxon>Bacteroidota</taxon>
        <taxon>Chitinophagia</taxon>
        <taxon>Chitinophagales</taxon>
        <taxon>Chitinophagaceae</taxon>
        <taxon>Niastella</taxon>
    </lineage>
</organism>
<proteinExistence type="predicted"/>
<reference evidence="1 2" key="1">
    <citation type="submission" date="2019-04" db="EMBL/GenBank/DDBJ databases">
        <title>Niastella caeni sp. nov., isolated from activated sludge.</title>
        <authorList>
            <person name="Sheng M."/>
        </authorList>
    </citation>
    <scope>NUCLEOTIDE SEQUENCE [LARGE SCALE GENOMIC DNA]</scope>
    <source>
        <strain evidence="1 2">HX-2-15</strain>
    </source>
</reference>
<sequence>MSIHIHKNKKATDLLFTITEELYNKLAVPIEIFDPAAIHLKQENCQNPQLIFSADTLVHYNGKNHQVTFK</sequence>
<dbReference type="Proteomes" id="UP000306918">
    <property type="component" value="Unassembled WGS sequence"/>
</dbReference>
<dbReference type="AlphaFoldDB" id="A0A4S8HSF9"/>